<name>X0T5Z4_9ZZZZ</name>
<dbReference type="GO" id="GO:0008999">
    <property type="term" value="F:protein-N-terminal-alanine acetyltransferase activity"/>
    <property type="evidence" value="ECO:0007669"/>
    <property type="project" value="TreeGrafter"/>
</dbReference>
<dbReference type="Pfam" id="PF13302">
    <property type="entry name" value="Acetyltransf_3"/>
    <property type="match status" value="1"/>
</dbReference>
<feature type="domain" description="N-acetyltransferase" evidence="1">
    <location>
        <begin position="1"/>
        <end position="156"/>
    </location>
</feature>
<dbReference type="InterPro" id="IPR051908">
    <property type="entry name" value="Ribosomal_N-acetyltransferase"/>
</dbReference>
<evidence type="ECO:0000313" key="2">
    <source>
        <dbReference type="EMBL" id="GAF82771.1"/>
    </source>
</evidence>
<evidence type="ECO:0000259" key="1">
    <source>
        <dbReference type="PROSITE" id="PS51186"/>
    </source>
</evidence>
<dbReference type="SUPFAM" id="SSF55729">
    <property type="entry name" value="Acyl-CoA N-acyltransferases (Nat)"/>
    <property type="match status" value="1"/>
</dbReference>
<dbReference type="PANTHER" id="PTHR43441:SF10">
    <property type="entry name" value="ACETYLTRANSFERASE"/>
    <property type="match status" value="1"/>
</dbReference>
<accession>X0T5Z4</accession>
<dbReference type="InterPro" id="IPR016181">
    <property type="entry name" value="Acyl_CoA_acyltransferase"/>
</dbReference>
<dbReference type="GO" id="GO:1990189">
    <property type="term" value="F:protein N-terminal-serine acetyltransferase activity"/>
    <property type="evidence" value="ECO:0007669"/>
    <property type="project" value="TreeGrafter"/>
</dbReference>
<protein>
    <recommendedName>
        <fullName evidence="1">N-acetyltransferase domain-containing protein</fullName>
    </recommendedName>
</protein>
<sequence>QVYEAVLESRAELMPWMIWIFPDYSIEDTRAWLKSRPEAWEQGTAYDFAIFDCQDGFFLGSCGLNHINRDDGFANLGYWVRTGRTRRGAATAAARLLVRFGFEELKLNRIEIVVATGNKASQRVAEKAGATREGVLRNRIVVRDKVYDAVMFSLIPHDLS</sequence>
<dbReference type="Gene3D" id="3.40.630.30">
    <property type="match status" value="1"/>
</dbReference>
<dbReference type="PROSITE" id="PS51186">
    <property type="entry name" value="GNAT"/>
    <property type="match status" value="1"/>
</dbReference>
<dbReference type="InterPro" id="IPR000182">
    <property type="entry name" value="GNAT_dom"/>
</dbReference>
<dbReference type="AlphaFoldDB" id="X0T5Z4"/>
<dbReference type="PANTHER" id="PTHR43441">
    <property type="entry name" value="RIBOSOMAL-PROTEIN-SERINE ACETYLTRANSFERASE"/>
    <property type="match status" value="1"/>
</dbReference>
<proteinExistence type="predicted"/>
<reference evidence="2" key="1">
    <citation type="journal article" date="2014" name="Front. Microbiol.">
        <title>High frequency of phylogenetically diverse reductive dehalogenase-homologous genes in deep subseafloor sedimentary metagenomes.</title>
        <authorList>
            <person name="Kawai M."/>
            <person name="Futagami T."/>
            <person name="Toyoda A."/>
            <person name="Takaki Y."/>
            <person name="Nishi S."/>
            <person name="Hori S."/>
            <person name="Arai W."/>
            <person name="Tsubouchi T."/>
            <person name="Morono Y."/>
            <person name="Uchiyama I."/>
            <person name="Ito T."/>
            <person name="Fujiyama A."/>
            <person name="Inagaki F."/>
            <person name="Takami H."/>
        </authorList>
    </citation>
    <scope>NUCLEOTIDE SEQUENCE</scope>
    <source>
        <strain evidence="2">Expedition CK06-06</strain>
    </source>
</reference>
<gene>
    <name evidence="2" type="ORF">S01H1_06656</name>
</gene>
<feature type="non-terminal residue" evidence="2">
    <location>
        <position position="1"/>
    </location>
</feature>
<dbReference type="EMBL" id="BARS01003436">
    <property type="protein sequence ID" value="GAF82771.1"/>
    <property type="molecule type" value="Genomic_DNA"/>
</dbReference>
<dbReference type="GO" id="GO:0005737">
    <property type="term" value="C:cytoplasm"/>
    <property type="evidence" value="ECO:0007669"/>
    <property type="project" value="TreeGrafter"/>
</dbReference>
<organism evidence="2">
    <name type="scientific">marine sediment metagenome</name>
    <dbReference type="NCBI Taxonomy" id="412755"/>
    <lineage>
        <taxon>unclassified sequences</taxon>
        <taxon>metagenomes</taxon>
        <taxon>ecological metagenomes</taxon>
    </lineage>
</organism>
<comment type="caution">
    <text evidence="2">The sequence shown here is derived from an EMBL/GenBank/DDBJ whole genome shotgun (WGS) entry which is preliminary data.</text>
</comment>